<name>A0A0D4BYV1_9MICC</name>
<feature type="domain" description="Zinc finger CGNR" evidence="2">
    <location>
        <begin position="129"/>
        <end position="170"/>
    </location>
</feature>
<dbReference type="Pfam" id="PF11706">
    <property type="entry name" value="zf-CGNR"/>
    <property type="match status" value="1"/>
</dbReference>
<dbReference type="HOGENOM" id="CLU_087298_1_1_11"/>
<gene>
    <name evidence="3" type="ORF">UM93_08975</name>
</gene>
<dbReference type="InterPro" id="IPR010852">
    <property type="entry name" value="ABATE"/>
</dbReference>
<organism evidence="3 4">
    <name type="scientific">Psychromicrobium lacuslunae</name>
    <dbReference type="NCBI Taxonomy" id="1618207"/>
    <lineage>
        <taxon>Bacteria</taxon>
        <taxon>Bacillati</taxon>
        <taxon>Actinomycetota</taxon>
        <taxon>Actinomycetes</taxon>
        <taxon>Micrococcales</taxon>
        <taxon>Micrococcaceae</taxon>
        <taxon>Psychromicrobium</taxon>
    </lineage>
</organism>
<dbReference type="Proteomes" id="UP000061839">
    <property type="component" value="Chromosome"/>
</dbReference>
<dbReference type="OrthoDB" id="3531194at2"/>
<dbReference type="SUPFAM" id="SSF160904">
    <property type="entry name" value="Jann2411-like"/>
    <property type="match status" value="1"/>
</dbReference>
<keyword evidence="4" id="KW-1185">Reference proteome</keyword>
<dbReference type="InterPro" id="IPR023286">
    <property type="entry name" value="ABATE_dom_sf"/>
</dbReference>
<protein>
    <recommendedName>
        <fullName evidence="2">Zinc finger CGNR domain-containing protein</fullName>
    </recommendedName>
</protein>
<dbReference type="InterPro" id="IPR021005">
    <property type="entry name" value="Znf_CGNR"/>
</dbReference>
<dbReference type="AlphaFoldDB" id="A0A0D4BYV1"/>
<dbReference type="PANTHER" id="PTHR35525:SF3">
    <property type="entry name" value="BLL6575 PROTEIN"/>
    <property type="match status" value="1"/>
</dbReference>
<dbReference type="EMBL" id="CP011005">
    <property type="protein sequence ID" value="AJT41612.1"/>
    <property type="molecule type" value="Genomic_DNA"/>
</dbReference>
<dbReference type="KEGG" id="ari:UM93_08975"/>
<dbReference type="PANTHER" id="PTHR35525">
    <property type="entry name" value="BLL6575 PROTEIN"/>
    <property type="match status" value="1"/>
</dbReference>
<sequence>MRVNPYGEDPLRLAVRLVNEPVHSAAELQVVCQQAGVVLERPVSKTDLAQTYRMLDDWLAVLDAEEAEQRAQVLNQLLASSATYPSLTDHQGDGWHLHYREENLALWQILRTMLYVGTALHLAGRGMNRLGRCQATNCERIYVDFSRPGSQRYCSPACANRSAVQRHRDRSRGIPAGNRKVSIG</sequence>
<proteinExistence type="predicted"/>
<evidence type="ECO:0000313" key="4">
    <source>
        <dbReference type="Proteomes" id="UP000061839"/>
    </source>
</evidence>
<dbReference type="RefSeq" id="WP_045075104.1">
    <property type="nucleotide sequence ID" value="NZ_CP011005.1"/>
</dbReference>
<dbReference type="Gene3D" id="1.10.3300.10">
    <property type="entry name" value="Jann2411-like domain"/>
    <property type="match status" value="1"/>
</dbReference>
<evidence type="ECO:0000259" key="2">
    <source>
        <dbReference type="Pfam" id="PF11706"/>
    </source>
</evidence>
<evidence type="ECO:0000256" key="1">
    <source>
        <dbReference type="SAM" id="MobiDB-lite"/>
    </source>
</evidence>
<dbReference type="STRING" id="1618207.UM93_08975"/>
<reference evidence="3 4" key="1">
    <citation type="journal article" date="2015" name="Genome Announc.">
        <title>Complete Genome Sequencing of Protease-Producing Novel Arthrobacter sp. Strain IHBB 11108 Using PacBio Single-Molecule Real-Time Sequencing Technology.</title>
        <authorList>
            <person name="Kiran S."/>
            <person name="Swarnkar M.K."/>
            <person name="Pal M."/>
            <person name="Thakur R."/>
            <person name="Tewari R."/>
            <person name="Singh A.K."/>
            <person name="Gulati A."/>
        </authorList>
    </citation>
    <scope>NUCLEOTIDE SEQUENCE [LARGE SCALE GENOMIC DNA]</scope>
    <source>
        <strain evidence="3 4">IHBB 11108</strain>
    </source>
</reference>
<feature type="region of interest" description="Disordered" evidence="1">
    <location>
        <begin position="165"/>
        <end position="184"/>
    </location>
</feature>
<evidence type="ECO:0000313" key="3">
    <source>
        <dbReference type="EMBL" id="AJT41612.1"/>
    </source>
</evidence>
<dbReference type="PATRIC" id="fig|1618207.4.peg.1819"/>
<accession>A0A0D4BYV1</accession>